<keyword evidence="1" id="KW-0812">Transmembrane</keyword>
<organism evidence="2 3">
    <name type="scientific">Fodinibius salipaludis</name>
    <dbReference type="NCBI Taxonomy" id="2032627"/>
    <lineage>
        <taxon>Bacteria</taxon>
        <taxon>Pseudomonadati</taxon>
        <taxon>Balneolota</taxon>
        <taxon>Balneolia</taxon>
        <taxon>Balneolales</taxon>
        <taxon>Balneolaceae</taxon>
        <taxon>Fodinibius</taxon>
    </lineage>
</organism>
<dbReference type="AlphaFoldDB" id="A0A2A2GEU0"/>
<feature type="transmembrane region" description="Helical" evidence="1">
    <location>
        <begin position="109"/>
        <end position="129"/>
    </location>
</feature>
<accession>A0A2A2GEU0</accession>
<dbReference type="Proteomes" id="UP000218831">
    <property type="component" value="Unassembled WGS sequence"/>
</dbReference>
<evidence type="ECO:0000256" key="1">
    <source>
        <dbReference type="SAM" id="Phobius"/>
    </source>
</evidence>
<keyword evidence="3" id="KW-1185">Reference proteome</keyword>
<dbReference type="Pfam" id="PF11667">
    <property type="entry name" value="DUF3267"/>
    <property type="match status" value="1"/>
</dbReference>
<name>A0A2A2GEU0_9BACT</name>
<evidence type="ECO:0000313" key="3">
    <source>
        <dbReference type="Proteomes" id="UP000218831"/>
    </source>
</evidence>
<dbReference type="InterPro" id="IPR021683">
    <property type="entry name" value="DUF3267"/>
</dbReference>
<reference evidence="2 3" key="1">
    <citation type="submission" date="2017-08" db="EMBL/GenBank/DDBJ databases">
        <title>Aliifodinibius alkalisoli sp. nov., isolated from saline alkaline soil.</title>
        <authorList>
            <person name="Liu D."/>
            <person name="Zhang G."/>
        </authorList>
    </citation>
    <scope>NUCLEOTIDE SEQUENCE [LARGE SCALE GENOMIC DNA]</scope>
    <source>
        <strain evidence="2 3">WN023</strain>
    </source>
</reference>
<feature type="transmembrane region" description="Helical" evidence="1">
    <location>
        <begin position="52"/>
        <end position="75"/>
    </location>
</feature>
<feature type="transmembrane region" description="Helical" evidence="1">
    <location>
        <begin position="135"/>
        <end position="155"/>
    </location>
</feature>
<dbReference type="OrthoDB" id="9789112at2"/>
<gene>
    <name evidence="2" type="ORF">CK503_03550</name>
</gene>
<keyword evidence="1" id="KW-1133">Transmembrane helix</keyword>
<comment type="caution">
    <text evidence="2">The sequence shown here is derived from an EMBL/GenBank/DDBJ whole genome shotgun (WGS) entry which is preliminary data.</text>
</comment>
<evidence type="ECO:0008006" key="4">
    <source>
        <dbReference type="Google" id="ProtNLM"/>
    </source>
</evidence>
<proteinExistence type="predicted"/>
<evidence type="ECO:0000313" key="2">
    <source>
        <dbReference type="EMBL" id="PAU95282.1"/>
    </source>
</evidence>
<dbReference type="RefSeq" id="WP_095605408.1">
    <property type="nucleotide sequence ID" value="NZ_NSKE01000002.1"/>
</dbReference>
<keyword evidence="1" id="KW-0472">Membrane</keyword>
<dbReference type="EMBL" id="NSKE01000002">
    <property type="protein sequence ID" value="PAU95282.1"/>
    <property type="molecule type" value="Genomic_DNA"/>
</dbReference>
<sequence length="177" mass="20586">MKKYTLSFWEANMYSLLAYIPIIVGYYIPYGFLYGWSSFGVDIIQGIGNPLFFLIIIFLGIVLHEFIHALSWWWMDDIPWEKIHFGFKWMVLTPYVHCPEAIEVTNYRWGVAMPGIMLGIIPYLFALIFQNGWLLGFGFFFTLAASGDILILWLLRDVRSGKKVQDHPDLIGCKICK</sequence>
<feature type="transmembrane region" description="Helical" evidence="1">
    <location>
        <begin position="12"/>
        <end position="32"/>
    </location>
</feature>
<protein>
    <recommendedName>
        <fullName evidence="4">DUF3267 domain-containing protein</fullName>
    </recommendedName>
</protein>